<dbReference type="Proteomes" id="UP000092574">
    <property type="component" value="Chromosome"/>
</dbReference>
<dbReference type="STRING" id="1796616.A4V09_07320"/>
<sequence>MFGIGMAVGCALGGTIGVLFMALAVAGKREDEQMAALFEKKKHERKICFLDKDANRLFFIPDGGYLELIAGNGDKQVCSCNYVDDEHMKVNGTLWQALDFAEHMEERGIAYRPLPQQKERGR</sequence>
<dbReference type="AlphaFoldDB" id="A0A1C7I7L4"/>
<dbReference type="RefSeq" id="WP_065541786.1">
    <property type="nucleotide sequence ID" value="NZ_CP015405.2"/>
</dbReference>
<reference evidence="2" key="1">
    <citation type="submission" date="2017-04" db="EMBL/GenBank/DDBJ databases">
        <title>Complete Genome Sequences of Twelve Strains of a Stable Defined Moderately Diverse Mouse Microbiota 2 (sDMDMm2).</title>
        <authorList>
            <person name="Uchimura Y."/>
            <person name="Wyss M."/>
            <person name="Brugiroux S."/>
            <person name="Limenitakis J.P."/>
            <person name="Stecher B."/>
            <person name="McCoy K.D."/>
            <person name="Macpherson A.J."/>
        </authorList>
    </citation>
    <scope>NUCLEOTIDE SEQUENCE</scope>
    <source>
        <strain evidence="2">YL58</strain>
    </source>
</reference>
<name>A0A1C7I7L4_9FIRM</name>
<keyword evidence="3" id="KW-1185">Reference proteome</keyword>
<dbReference type="KEGG" id="byl:A4V09_07320"/>
<protein>
    <recommendedName>
        <fullName evidence="4">DUF3789 domain-containing protein</fullName>
    </recommendedName>
</protein>
<evidence type="ECO:0008006" key="4">
    <source>
        <dbReference type="Google" id="ProtNLM"/>
    </source>
</evidence>
<keyword evidence="1" id="KW-1133">Transmembrane helix</keyword>
<evidence type="ECO:0000256" key="1">
    <source>
        <dbReference type="SAM" id="Phobius"/>
    </source>
</evidence>
<gene>
    <name evidence="2" type="ORF">A4V09_07320</name>
</gene>
<organism evidence="2 3">
    <name type="scientific">Blautia pseudococcoides</name>
    <dbReference type="NCBI Taxonomy" id="1796616"/>
    <lineage>
        <taxon>Bacteria</taxon>
        <taxon>Bacillati</taxon>
        <taxon>Bacillota</taxon>
        <taxon>Clostridia</taxon>
        <taxon>Lachnospirales</taxon>
        <taxon>Lachnospiraceae</taxon>
        <taxon>Blautia</taxon>
    </lineage>
</organism>
<proteinExistence type="predicted"/>
<keyword evidence="1" id="KW-0812">Transmembrane</keyword>
<dbReference type="EMBL" id="CP015405">
    <property type="protein sequence ID" value="ANU75595.1"/>
    <property type="molecule type" value="Genomic_DNA"/>
</dbReference>
<evidence type="ECO:0000313" key="2">
    <source>
        <dbReference type="EMBL" id="ANU75595.1"/>
    </source>
</evidence>
<keyword evidence="1" id="KW-0472">Membrane</keyword>
<feature type="transmembrane region" description="Helical" evidence="1">
    <location>
        <begin position="6"/>
        <end position="26"/>
    </location>
</feature>
<dbReference type="OrthoDB" id="2060783at2"/>
<evidence type="ECO:0000313" key="3">
    <source>
        <dbReference type="Proteomes" id="UP000092574"/>
    </source>
</evidence>
<accession>A0A1C7I7L4</accession>